<evidence type="ECO:0000313" key="2">
    <source>
        <dbReference type="Proteomes" id="UP000187209"/>
    </source>
</evidence>
<dbReference type="AlphaFoldDB" id="A0A1R2B8A2"/>
<organism evidence="1 2">
    <name type="scientific">Stentor coeruleus</name>
    <dbReference type="NCBI Taxonomy" id="5963"/>
    <lineage>
        <taxon>Eukaryota</taxon>
        <taxon>Sar</taxon>
        <taxon>Alveolata</taxon>
        <taxon>Ciliophora</taxon>
        <taxon>Postciliodesmatophora</taxon>
        <taxon>Heterotrichea</taxon>
        <taxon>Heterotrichida</taxon>
        <taxon>Stentoridae</taxon>
        <taxon>Stentor</taxon>
    </lineage>
</organism>
<gene>
    <name evidence="1" type="ORF">SteCoe_28448</name>
</gene>
<name>A0A1R2B8A2_9CILI</name>
<evidence type="ECO:0000313" key="1">
    <source>
        <dbReference type="EMBL" id="OMJ72966.1"/>
    </source>
</evidence>
<comment type="caution">
    <text evidence="1">The sequence shown here is derived from an EMBL/GenBank/DDBJ whole genome shotgun (WGS) entry which is preliminary data.</text>
</comment>
<dbReference type="Proteomes" id="UP000187209">
    <property type="component" value="Unassembled WGS sequence"/>
</dbReference>
<keyword evidence="2" id="KW-1185">Reference proteome</keyword>
<reference evidence="1 2" key="1">
    <citation type="submission" date="2016-11" db="EMBL/GenBank/DDBJ databases">
        <title>The macronuclear genome of Stentor coeruleus: a giant cell with tiny introns.</title>
        <authorList>
            <person name="Slabodnick M."/>
            <person name="Ruby J.G."/>
            <person name="Reiff S.B."/>
            <person name="Swart E.C."/>
            <person name="Gosai S."/>
            <person name="Prabakaran S."/>
            <person name="Witkowska E."/>
            <person name="Larue G.E."/>
            <person name="Fisher S."/>
            <person name="Freeman R.M."/>
            <person name="Gunawardena J."/>
            <person name="Chu W."/>
            <person name="Stover N.A."/>
            <person name="Gregory B.D."/>
            <person name="Nowacki M."/>
            <person name="Derisi J."/>
            <person name="Roy S.W."/>
            <person name="Marshall W.F."/>
            <person name="Sood P."/>
        </authorList>
    </citation>
    <scope>NUCLEOTIDE SEQUENCE [LARGE SCALE GENOMIC DNA]</scope>
    <source>
        <strain evidence="1">WM001</strain>
    </source>
</reference>
<accession>A0A1R2B8A2</accession>
<sequence length="155" mass="17871">MKSGKQEKSFILDSTAPNTPELPIRIVITQRSKGLIYDSLSTIKKVRPHKLLPQLSPDTLKSTEFLKEKFLKKRLIRKNQGKIEILINQQCETSRTQSQTPVKGVNKILLDLSSIKCLNKKNKMNFPTRIVKFDYHSEKIICSTTHKNSQQEHNI</sequence>
<dbReference type="EMBL" id="MPUH01000858">
    <property type="protein sequence ID" value="OMJ72966.1"/>
    <property type="molecule type" value="Genomic_DNA"/>
</dbReference>
<protein>
    <submittedName>
        <fullName evidence="1">Uncharacterized protein</fullName>
    </submittedName>
</protein>
<proteinExistence type="predicted"/>